<feature type="region of interest" description="Disordered" evidence="7">
    <location>
        <begin position="1"/>
        <end position="24"/>
    </location>
</feature>
<evidence type="ECO:0000256" key="5">
    <source>
        <dbReference type="ARBA" id="ARBA00023242"/>
    </source>
</evidence>
<dbReference type="FunFam" id="3.40.1810.10:FF:000006">
    <property type="entry name" value="Agamous-like MADS-box protein AGL62"/>
    <property type="match status" value="1"/>
</dbReference>
<dbReference type="InterPro" id="IPR002100">
    <property type="entry name" value="TF_MADSbox"/>
</dbReference>
<keyword evidence="3" id="KW-0238">DNA-binding</keyword>
<feature type="domain" description="MADS-box" evidence="8">
    <location>
        <begin position="20"/>
        <end position="80"/>
    </location>
</feature>
<dbReference type="Gene3D" id="3.40.1810.10">
    <property type="entry name" value="Transcription factor, MADS-box"/>
    <property type="match status" value="1"/>
</dbReference>
<dbReference type="GO" id="GO:0046983">
    <property type="term" value="F:protein dimerization activity"/>
    <property type="evidence" value="ECO:0007669"/>
    <property type="project" value="InterPro"/>
</dbReference>
<evidence type="ECO:0000313" key="9">
    <source>
        <dbReference type="EMBL" id="TKR90241.1"/>
    </source>
</evidence>
<evidence type="ECO:0000256" key="4">
    <source>
        <dbReference type="ARBA" id="ARBA00023163"/>
    </source>
</evidence>
<protein>
    <recommendedName>
        <fullName evidence="8">MADS-box domain-containing protein</fullName>
    </recommendedName>
</protein>
<proteinExistence type="predicted"/>
<dbReference type="SUPFAM" id="SSF55455">
    <property type="entry name" value="SRF-like"/>
    <property type="match status" value="1"/>
</dbReference>
<gene>
    <name evidence="9" type="ORF">D5086_0000236210</name>
</gene>
<feature type="coiled-coil region" evidence="6">
    <location>
        <begin position="253"/>
        <end position="280"/>
    </location>
</feature>
<dbReference type="PROSITE" id="PS50066">
    <property type="entry name" value="MADS_BOX_2"/>
    <property type="match status" value="1"/>
</dbReference>
<name>A0A4U5P3Q6_POPAL</name>
<dbReference type="PANTHER" id="PTHR11945">
    <property type="entry name" value="MADS BOX PROTEIN"/>
    <property type="match status" value="1"/>
</dbReference>
<dbReference type="Pfam" id="PF00319">
    <property type="entry name" value="SRF-TF"/>
    <property type="match status" value="1"/>
</dbReference>
<comment type="caution">
    <text evidence="9">The sequence shown here is derived from an EMBL/GenBank/DDBJ whole genome shotgun (WGS) entry which is preliminary data.</text>
</comment>
<dbReference type="AlphaFoldDB" id="A0A4U5P3Q6"/>
<accession>A0A4U5P3Q6</accession>
<sequence>MDATDSNRQRHQQETRRTSKGRQKIEIKKVEKESNRYVTFSKRKNGLFKKATELSTLCGAETAVIVFSEHQKLFSCGQPDVDKVLDRYLAETERVIPDNFPPVTSKNIESQLANKQEYARSLKRLEEEQTVAKMIGNMNDMNEGGFWWDLPIDSMEQDELEAYKESMEQLKKNVITRLGLIEADNAPSTFQKPSFPIAILSQFNRSKQAMAGGNFMHRVLSYVVNELVVNSLANSPAFQRFAVRTSRRIDDISNTAAKKKKELAEQVKDLSKNFESFKNQQ</sequence>
<evidence type="ECO:0000256" key="3">
    <source>
        <dbReference type="ARBA" id="ARBA00023125"/>
    </source>
</evidence>
<dbReference type="GO" id="GO:0005634">
    <property type="term" value="C:nucleus"/>
    <property type="evidence" value="ECO:0007669"/>
    <property type="project" value="UniProtKB-SubCell"/>
</dbReference>
<keyword evidence="2" id="KW-0805">Transcription regulation</keyword>
<dbReference type="InterPro" id="IPR033896">
    <property type="entry name" value="MEF2-like_N"/>
</dbReference>
<dbReference type="PANTHER" id="PTHR11945:SF448">
    <property type="entry name" value="MADS-BOX TRANSCRIPTION FACTOR FAMILY PROTEIN"/>
    <property type="match status" value="1"/>
</dbReference>
<evidence type="ECO:0000256" key="6">
    <source>
        <dbReference type="SAM" id="Coils"/>
    </source>
</evidence>
<keyword evidence="4" id="KW-0804">Transcription</keyword>
<dbReference type="GO" id="GO:0000978">
    <property type="term" value="F:RNA polymerase II cis-regulatory region sequence-specific DNA binding"/>
    <property type="evidence" value="ECO:0007669"/>
    <property type="project" value="TreeGrafter"/>
</dbReference>
<reference evidence="9" key="1">
    <citation type="submission" date="2018-10" db="EMBL/GenBank/DDBJ databases">
        <title>Population genomic analysis revealed the cold adaptation of white poplar.</title>
        <authorList>
            <person name="Liu Y.-J."/>
        </authorList>
    </citation>
    <scope>NUCLEOTIDE SEQUENCE [LARGE SCALE GENOMIC DNA]</scope>
    <source>
        <strain evidence="9">PAL-ZL1</strain>
    </source>
</reference>
<evidence type="ECO:0000259" key="8">
    <source>
        <dbReference type="PROSITE" id="PS50066"/>
    </source>
</evidence>
<keyword evidence="6" id="KW-0175">Coiled coil</keyword>
<evidence type="ECO:0000256" key="1">
    <source>
        <dbReference type="ARBA" id="ARBA00004123"/>
    </source>
</evidence>
<dbReference type="GO" id="GO:0045944">
    <property type="term" value="P:positive regulation of transcription by RNA polymerase II"/>
    <property type="evidence" value="ECO:0007669"/>
    <property type="project" value="InterPro"/>
</dbReference>
<keyword evidence="5" id="KW-0539">Nucleus</keyword>
<dbReference type="InterPro" id="IPR036879">
    <property type="entry name" value="TF_MADSbox_sf"/>
</dbReference>
<dbReference type="GO" id="GO:0000981">
    <property type="term" value="F:DNA-binding transcription factor activity, RNA polymerase II-specific"/>
    <property type="evidence" value="ECO:0007669"/>
    <property type="project" value="TreeGrafter"/>
</dbReference>
<evidence type="ECO:0000256" key="7">
    <source>
        <dbReference type="SAM" id="MobiDB-lite"/>
    </source>
</evidence>
<evidence type="ECO:0000256" key="2">
    <source>
        <dbReference type="ARBA" id="ARBA00023015"/>
    </source>
</evidence>
<dbReference type="SMART" id="SM00432">
    <property type="entry name" value="MADS"/>
    <property type="match status" value="1"/>
</dbReference>
<organism evidence="9">
    <name type="scientific">Populus alba</name>
    <name type="common">White poplar</name>
    <dbReference type="NCBI Taxonomy" id="43335"/>
    <lineage>
        <taxon>Eukaryota</taxon>
        <taxon>Viridiplantae</taxon>
        <taxon>Streptophyta</taxon>
        <taxon>Embryophyta</taxon>
        <taxon>Tracheophyta</taxon>
        <taxon>Spermatophyta</taxon>
        <taxon>Magnoliopsida</taxon>
        <taxon>eudicotyledons</taxon>
        <taxon>Gunneridae</taxon>
        <taxon>Pentapetalae</taxon>
        <taxon>rosids</taxon>
        <taxon>fabids</taxon>
        <taxon>Malpighiales</taxon>
        <taxon>Salicaceae</taxon>
        <taxon>Saliceae</taxon>
        <taxon>Populus</taxon>
    </lineage>
</organism>
<dbReference type="EMBL" id="RCHU01000892">
    <property type="protein sequence ID" value="TKR90241.1"/>
    <property type="molecule type" value="Genomic_DNA"/>
</dbReference>
<comment type="subcellular location">
    <subcellularLocation>
        <location evidence="1">Nucleus</location>
    </subcellularLocation>
</comment>
<dbReference type="PRINTS" id="PR00404">
    <property type="entry name" value="MADSDOMAIN"/>
</dbReference>
<dbReference type="CDD" id="cd00265">
    <property type="entry name" value="MADS_MEF2_like"/>
    <property type="match status" value="1"/>
</dbReference>